<dbReference type="PRINTS" id="PR00109">
    <property type="entry name" value="TYRKINASE"/>
</dbReference>
<keyword evidence="13" id="KW-0829">Tyrosine-protein kinase</keyword>
<dbReference type="InterPro" id="IPR013783">
    <property type="entry name" value="Ig-like_fold"/>
</dbReference>
<evidence type="ECO:0000256" key="8">
    <source>
        <dbReference type="ARBA" id="ARBA00022741"/>
    </source>
</evidence>
<dbReference type="GO" id="GO:0046872">
    <property type="term" value="F:metal ion binding"/>
    <property type="evidence" value="ECO:0007669"/>
    <property type="project" value="UniProtKB-KW"/>
</dbReference>
<evidence type="ECO:0000313" key="29">
    <source>
        <dbReference type="EMBL" id="CAH1393819.1"/>
    </source>
</evidence>
<dbReference type="FunFam" id="2.60.40.10:FF:000020">
    <property type="entry name" value="Fibroblast growth factor receptor"/>
    <property type="match status" value="1"/>
</dbReference>
<evidence type="ECO:0000256" key="6">
    <source>
        <dbReference type="ARBA" id="ARBA00022729"/>
    </source>
</evidence>
<feature type="binding site" evidence="21">
    <location>
        <position position="830"/>
    </location>
    <ligand>
        <name>ATP</name>
        <dbReference type="ChEBI" id="CHEBI:30616"/>
    </ligand>
</feature>
<keyword evidence="16" id="KW-0325">Glycoprotein</keyword>
<evidence type="ECO:0000256" key="20">
    <source>
        <dbReference type="PIRSR" id="PIRSR000615-1"/>
    </source>
</evidence>
<feature type="domain" description="Ig-like" evidence="28">
    <location>
        <begin position="149"/>
        <end position="239"/>
    </location>
</feature>
<dbReference type="PROSITE" id="PS50835">
    <property type="entry name" value="IG_LIKE"/>
    <property type="match status" value="5"/>
</dbReference>
<dbReference type="InterPro" id="IPR036179">
    <property type="entry name" value="Ig-like_dom_sf"/>
</dbReference>
<keyword evidence="15" id="KW-0675">Receptor</keyword>
<evidence type="ECO:0000256" key="17">
    <source>
        <dbReference type="ARBA" id="ARBA00023319"/>
    </source>
</evidence>
<evidence type="ECO:0000259" key="28">
    <source>
        <dbReference type="PROSITE" id="PS50835"/>
    </source>
</evidence>
<dbReference type="Pfam" id="PF07714">
    <property type="entry name" value="PK_Tyr_Ser-Thr"/>
    <property type="match status" value="1"/>
</dbReference>
<dbReference type="FunFam" id="3.30.200.20:FF:000593">
    <property type="entry name" value="Predicted protein"/>
    <property type="match status" value="1"/>
</dbReference>
<sequence>MLFKVSILLLPVVIGTAIEHLERHIALTNPVSEGVSFIGEKLNISCESSCNIYHDCEKSFIDWYKNNTQLTSQSISPRMKLANQWLRIMNIKKEDEGLYGCFSISTGEWRNFTLIVEEKLLKVPGMGLEDDDEINMTGDNLDDPDYGKPYFTNYSVMHNYMAKITGETCTLSCPAYGIPIPDIKWFKDGNQMEVDYNKYVEEDEQWSFIIPKISRKDAGNYTCVVKNQYGTITHTSNVQVYENLKELPLVIESPSNITVNIGESANFECKVVDDNVSKTVHWLKHSIHPLHLNLNNNQQLEQYYVKSNNNTLSIRNVQTSDEGWYTCLVITQQRKNISSAWLEVTEEERKLAGSFNDSKQVAKPVFTKPDKMHKVVAKPAGNTLRLKCPAEGNPAPNITWTRDGMTPKRNLGSVQYRQWSITLEDVIPSDSGNYTCIVCNLYGCIDFSFKVLIQERMYHRPILTKVPQNITLVVGSTGSFECKILSDLHPHLSWFKGQTSKPNQNHTVSLVKKGDDNSDPEKLIIHNVTHEDEAWYTCLAGNKLGYTSSSAYLKVVDKLETEERAFSLKVFAVENTFILFGILCSAFFFGTFVMMWVFQRLKRDKLKKLNAIEAERSAAITQWRKKVIIDKQCPKNEQDPLLMPLVKIEKHRALSKGDSIEPDLEYELPLDSDWEFPRENLVLGETLGEGAFGKVVKAEAVGVIQPGITSIVAVKMLKEGHTDAEMTDLVSEMEIIKMVGKHINIINMLGCCTQGGPLYVLVEFAPHGNLRDFLRQHRPSSGYEPAIGEDIQDNRNVLTQKDLVSFAYQVARGMAYLSSKRCVHRDLAARNVLVSDNYVLKIADFGLARDVHSNDYYRKKTDGRLPVKWMAPEALFHRVYTTQSDVWSYGVLLWEIMSLGGTPYPSVPSMEKLFHLLRTGHRMEKPPCCSLEIYMMMRQCWCYQPKERPSFSKLVESLDKILMETANEEYLDLSLPQLATPPSSLESSIEQFPYLL</sequence>
<dbReference type="PANTHER" id="PTHR24416:SF550">
    <property type="entry name" value="FIBROBLAST GROWTH FACTOR RECEPTOR HOMOLOG 1-RELATED"/>
    <property type="match status" value="1"/>
</dbReference>
<gene>
    <name evidence="29" type="ORF">NEZAVI_LOCUS4433</name>
</gene>
<name>A0A9P0E4L4_NEZVI</name>
<evidence type="ECO:0000256" key="11">
    <source>
        <dbReference type="ARBA" id="ARBA00022989"/>
    </source>
</evidence>
<dbReference type="GO" id="GO:0043235">
    <property type="term" value="C:receptor complex"/>
    <property type="evidence" value="ECO:0007669"/>
    <property type="project" value="TreeGrafter"/>
</dbReference>
<dbReference type="OrthoDB" id="5984265at2759"/>
<dbReference type="Pfam" id="PF13927">
    <property type="entry name" value="Ig_3"/>
    <property type="match status" value="2"/>
</dbReference>
<evidence type="ECO:0000313" key="30">
    <source>
        <dbReference type="Proteomes" id="UP001152798"/>
    </source>
</evidence>
<keyword evidence="9" id="KW-0418">Kinase</keyword>
<evidence type="ECO:0000256" key="19">
    <source>
        <dbReference type="ARBA" id="ARBA00056965"/>
    </source>
</evidence>
<feature type="binding site" evidence="22">
    <location>
        <position position="844"/>
    </location>
    <ligand>
        <name>Mg(2+)</name>
        <dbReference type="ChEBI" id="CHEBI:18420"/>
    </ligand>
</feature>
<evidence type="ECO:0000256" key="16">
    <source>
        <dbReference type="ARBA" id="ARBA00023180"/>
    </source>
</evidence>
<evidence type="ECO:0000256" key="21">
    <source>
        <dbReference type="PIRSR" id="PIRSR000615-2"/>
    </source>
</evidence>
<feature type="binding site" evidence="22">
    <location>
        <position position="831"/>
    </location>
    <ligand>
        <name>Mg(2+)</name>
        <dbReference type="ChEBI" id="CHEBI:18420"/>
    </ligand>
</feature>
<dbReference type="Proteomes" id="UP001152798">
    <property type="component" value="Chromosome 2"/>
</dbReference>
<feature type="chain" id="PRO_5040457668" description="receptor protein-tyrosine kinase" evidence="26">
    <location>
        <begin position="18"/>
        <end position="996"/>
    </location>
</feature>
<feature type="domain" description="Protein kinase" evidence="27">
    <location>
        <begin position="681"/>
        <end position="962"/>
    </location>
</feature>
<evidence type="ECO:0000256" key="9">
    <source>
        <dbReference type="ARBA" id="ARBA00022777"/>
    </source>
</evidence>
<dbReference type="AlphaFoldDB" id="A0A9P0E4L4"/>
<dbReference type="SMART" id="SM00409">
    <property type="entry name" value="IG"/>
    <property type="match status" value="5"/>
</dbReference>
<reference evidence="29" key="1">
    <citation type="submission" date="2022-01" db="EMBL/GenBank/DDBJ databases">
        <authorList>
            <person name="King R."/>
        </authorList>
    </citation>
    <scope>NUCLEOTIDE SEQUENCE</scope>
</reference>
<evidence type="ECO:0000256" key="5">
    <source>
        <dbReference type="ARBA" id="ARBA00022692"/>
    </source>
</evidence>
<dbReference type="CDD" id="cd00096">
    <property type="entry name" value="Ig"/>
    <property type="match status" value="1"/>
</dbReference>
<keyword evidence="30" id="KW-1185">Reference proteome</keyword>
<evidence type="ECO:0000256" key="26">
    <source>
        <dbReference type="SAM" id="SignalP"/>
    </source>
</evidence>
<evidence type="ECO:0000256" key="18">
    <source>
        <dbReference type="ARBA" id="ARBA00051243"/>
    </source>
</evidence>
<evidence type="ECO:0000256" key="12">
    <source>
        <dbReference type="ARBA" id="ARBA00023136"/>
    </source>
</evidence>
<feature type="binding site" evidence="21 24">
    <location>
        <position position="715"/>
    </location>
    <ligand>
        <name>ATP</name>
        <dbReference type="ChEBI" id="CHEBI:30616"/>
    </ligand>
</feature>
<evidence type="ECO:0000256" key="7">
    <source>
        <dbReference type="ARBA" id="ARBA00022737"/>
    </source>
</evidence>
<keyword evidence="14" id="KW-1015">Disulfide bond</keyword>
<evidence type="ECO:0000256" key="25">
    <source>
        <dbReference type="SAM" id="Phobius"/>
    </source>
</evidence>
<keyword evidence="8 21" id="KW-0547">Nucleotide-binding</keyword>
<dbReference type="Gene3D" id="1.10.510.10">
    <property type="entry name" value="Transferase(Phosphotransferase) domain 1"/>
    <property type="match status" value="1"/>
</dbReference>
<evidence type="ECO:0000256" key="15">
    <source>
        <dbReference type="ARBA" id="ARBA00023170"/>
    </source>
</evidence>
<organism evidence="29 30">
    <name type="scientific">Nezara viridula</name>
    <name type="common">Southern green stink bug</name>
    <name type="synonym">Cimex viridulus</name>
    <dbReference type="NCBI Taxonomy" id="85310"/>
    <lineage>
        <taxon>Eukaryota</taxon>
        <taxon>Metazoa</taxon>
        <taxon>Ecdysozoa</taxon>
        <taxon>Arthropoda</taxon>
        <taxon>Hexapoda</taxon>
        <taxon>Insecta</taxon>
        <taxon>Pterygota</taxon>
        <taxon>Neoptera</taxon>
        <taxon>Paraneoptera</taxon>
        <taxon>Hemiptera</taxon>
        <taxon>Heteroptera</taxon>
        <taxon>Panheteroptera</taxon>
        <taxon>Pentatomomorpha</taxon>
        <taxon>Pentatomoidea</taxon>
        <taxon>Pentatomidae</taxon>
        <taxon>Pentatominae</taxon>
        <taxon>Nezara</taxon>
    </lineage>
</organism>
<keyword evidence="10 21" id="KW-0067">ATP-binding</keyword>
<dbReference type="GO" id="GO:0004714">
    <property type="term" value="F:transmembrane receptor protein tyrosine kinase activity"/>
    <property type="evidence" value="ECO:0007669"/>
    <property type="project" value="UniProtKB-EC"/>
</dbReference>
<feature type="transmembrane region" description="Helical" evidence="25">
    <location>
        <begin position="577"/>
        <end position="598"/>
    </location>
</feature>
<accession>A0A9P0E4L4</accession>
<evidence type="ECO:0000256" key="24">
    <source>
        <dbReference type="PROSITE-ProRule" id="PRU10141"/>
    </source>
</evidence>
<dbReference type="FunFam" id="2.60.40.10:FF:000016">
    <property type="entry name" value="Fibroblast growth factor receptor"/>
    <property type="match status" value="2"/>
</dbReference>
<dbReference type="InterPro" id="IPR020635">
    <property type="entry name" value="Tyr_kinase_cat_dom"/>
</dbReference>
<dbReference type="PROSITE" id="PS00107">
    <property type="entry name" value="PROTEIN_KINASE_ATP"/>
    <property type="match status" value="1"/>
</dbReference>
<comment type="function">
    <text evidence="19">Receptor for basic fibroblast growth factor.</text>
</comment>
<keyword evidence="22" id="KW-0479">Metal-binding</keyword>
<dbReference type="InterPro" id="IPR050122">
    <property type="entry name" value="RTK"/>
</dbReference>
<evidence type="ECO:0000256" key="14">
    <source>
        <dbReference type="ARBA" id="ARBA00023157"/>
    </source>
</evidence>
<feature type="domain" description="Ig-like" evidence="28">
    <location>
        <begin position="364"/>
        <end position="438"/>
    </location>
</feature>
<dbReference type="InterPro" id="IPR003599">
    <property type="entry name" value="Ig_sub"/>
</dbReference>
<keyword evidence="12 25" id="KW-0472">Membrane</keyword>
<feature type="binding site" evidence="21">
    <location>
        <begin position="688"/>
        <end position="695"/>
    </location>
    <ligand>
        <name>ATP</name>
        <dbReference type="ChEBI" id="CHEBI:30616"/>
    </ligand>
</feature>
<dbReference type="InterPro" id="IPR011009">
    <property type="entry name" value="Kinase-like_dom_sf"/>
</dbReference>
<dbReference type="SMART" id="SM00408">
    <property type="entry name" value="IGc2"/>
    <property type="match status" value="5"/>
</dbReference>
<dbReference type="SUPFAM" id="SSF56112">
    <property type="entry name" value="Protein kinase-like (PK-like)"/>
    <property type="match status" value="1"/>
</dbReference>
<dbReference type="FunFam" id="1.10.510.10:FF:000007">
    <property type="entry name" value="Fibroblast growth factor receptor"/>
    <property type="match status" value="1"/>
</dbReference>
<keyword evidence="6 26" id="KW-0732">Signal</keyword>
<dbReference type="InterPro" id="IPR001245">
    <property type="entry name" value="Ser-Thr/Tyr_kinase_cat_dom"/>
</dbReference>
<feature type="domain" description="Ig-like" evidence="28">
    <location>
        <begin position="248"/>
        <end position="338"/>
    </location>
</feature>
<keyword evidence="4" id="KW-0808">Transferase</keyword>
<evidence type="ECO:0000256" key="23">
    <source>
        <dbReference type="PIRSR" id="PIRSR000615-4"/>
    </source>
</evidence>
<keyword evidence="7" id="KW-0677">Repeat</keyword>
<feature type="domain" description="Ig-like" evidence="28">
    <location>
        <begin position="11"/>
        <end position="101"/>
    </location>
</feature>
<dbReference type="PIRSF" id="PIRSF000615">
    <property type="entry name" value="TyrPK_CSF1-R"/>
    <property type="match status" value="1"/>
</dbReference>
<dbReference type="SMART" id="SM00219">
    <property type="entry name" value="TyrKc"/>
    <property type="match status" value="1"/>
</dbReference>
<dbReference type="PANTHER" id="PTHR24416">
    <property type="entry name" value="TYROSINE-PROTEIN KINASE RECEPTOR"/>
    <property type="match status" value="1"/>
</dbReference>
<keyword evidence="22" id="KW-0460">Magnesium</keyword>
<feature type="site" description="Important for interaction with phosphotyrosine-binding proteins" evidence="23">
    <location>
        <position position="970"/>
    </location>
</feature>
<dbReference type="Gene3D" id="3.30.200.20">
    <property type="entry name" value="Phosphorylase Kinase, domain 1"/>
    <property type="match status" value="1"/>
</dbReference>
<dbReference type="InterPro" id="IPR007110">
    <property type="entry name" value="Ig-like_dom"/>
</dbReference>
<keyword evidence="11 25" id="KW-1133">Transmembrane helix</keyword>
<dbReference type="GO" id="GO:0005524">
    <property type="term" value="F:ATP binding"/>
    <property type="evidence" value="ECO:0007669"/>
    <property type="project" value="UniProtKB-UniRule"/>
</dbReference>
<feature type="signal peptide" evidence="26">
    <location>
        <begin position="1"/>
        <end position="17"/>
    </location>
</feature>
<dbReference type="InterPro" id="IPR008266">
    <property type="entry name" value="Tyr_kinase_AS"/>
</dbReference>
<evidence type="ECO:0000256" key="13">
    <source>
        <dbReference type="ARBA" id="ARBA00023137"/>
    </source>
</evidence>
<evidence type="ECO:0000256" key="1">
    <source>
        <dbReference type="ARBA" id="ARBA00004167"/>
    </source>
</evidence>
<evidence type="ECO:0000256" key="4">
    <source>
        <dbReference type="ARBA" id="ARBA00022679"/>
    </source>
</evidence>
<dbReference type="InterPro" id="IPR003598">
    <property type="entry name" value="Ig_sub2"/>
</dbReference>
<dbReference type="PROSITE" id="PS00109">
    <property type="entry name" value="PROTEIN_KINASE_TYR"/>
    <property type="match status" value="1"/>
</dbReference>
<dbReference type="InterPro" id="IPR013098">
    <property type="entry name" value="Ig_I-set"/>
</dbReference>
<evidence type="ECO:0000259" key="27">
    <source>
        <dbReference type="PROSITE" id="PS50011"/>
    </source>
</evidence>
<dbReference type="InterPro" id="IPR017441">
    <property type="entry name" value="Protein_kinase_ATP_BS"/>
</dbReference>
<keyword evidence="17" id="KW-0393">Immunoglobulin domain</keyword>
<comment type="catalytic activity">
    <reaction evidence="18">
        <text>L-tyrosyl-[protein] + ATP = O-phospho-L-tyrosyl-[protein] + ADP + H(+)</text>
        <dbReference type="Rhea" id="RHEA:10596"/>
        <dbReference type="Rhea" id="RHEA-COMP:10136"/>
        <dbReference type="Rhea" id="RHEA-COMP:20101"/>
        <dbReference type="ChEBI" id="CHEBI:15378"/>
        <dbReference type="ChEBI" id="CHEBI:30616"/>
        <dbReference type="ChEBI" id="CHEBI:46858"/>
        <dbReference type="ChEBI" id="CHEBI:61978"/>
        <dbReference type="ChEBI" id="CHEBI:456216"/>
        <dbReference type="EC" id="2.7.10.1"/>
    </reaction>
</comment>
<dbReference type="Gene3D" id="2.60.40.10">
    <property type="entry name" value="Immunoglobulins"/>
    <property type="match status" value="5"/>
</dbReference>
<feature type="domain" description="Ig-like" evidence="28">
    <location>
        <begin position="461"/>
        <end position="554"/>
    </location>
</feature>
<comment type="subcellular location">
    <subcellularLocation>
        <location evidence="1">Membrane</location>
        <topology evidence="1">Single-pass membrane protein</topology>
    </subcellularLocation>
</comment>
<proteinExistence type="predicted"/>
<dbReference type="Pfam" id="PF07679">
    <property type="entry name" value="I-set"/>
    <property type="match status" value="2"/>
</dbReference>
<keyword evidence="3" id="KW-0597">Phosphoprotein</keyword>
<dbReference type="SUPFAM" id="SSF48726">
    <property type="entry name" value="Immunoglobulin"/>
    <property type="match status" value="5"/>
</dbReference>
<dbReference type="PROSITE" id="PS50011">
    <property type="entry name" value="PROTEIN_KINASE_DOM"/>
    <property type="match status" value="1"/>
</dbReference>
<keyword evidence="5 25" id="KW-0812">Transmembrane</keyword>
<feature type="active site" description="Proton acceptor" evidence="20">
    <location>
        <position position="826"/>
    </location>
</feature>
<dbReference type="GO" id="GO:0005886">
    <property type="term" value="C:plasma membrane"/>
    <property type="evidence" value="ECO:0007669"/>
    <property type="project" value="TreeGrafter"/>
</dbReference>
<protein>
    <recommendedName>
        <fullName evidence="2">receptor protein-tyrosine kinase</fullName>
        <ecNumber evidence="2">2.7.10.1</ecNumber>
    </recommendedName>
</protein>
<evidence type="ECO:0000256" key="3">
    <source>
        <dbReference type="ARBA" id="ARBA00022553"/>
    </source>
</evidence>
<dbReference type="InterPro" id="IPR000719">
    <property type="entry name" value="Prot_kinase_dom"/>
</dbReference>
<dbReference type="EC" id="2.7.10.1" evidence="2"/>
<evidence type="ECO:0000256" key="22">
    <source>
        <dbReference type="PIRSR" id="PIRSR000615-3"/>
    </source>
</evidence>
<dbReference type="EMBL" id="OV725078">
    <property type="protein sequence ID" value="CAH1393819.1"/>
    <property type="molecule type" value="Genomic_DNA"/>
</dbReference>
<evidence type="ECO:0000256" key="10">
    <source>
        <dbReference type="ARBA" id="ARBA00022840"/>
    </source>
</evidence>
<dbReference type="GO" id="GO:0007169">
    <property type="term" value="P:cell surface receptor protein tyrosine kinase signaling pathway"/>
    <property type="evidence" value="ECO:0007669"/>
    <property type="project" value="TreeGrafter"/>
</dbReference>
<evidence type="ECO:0000256" key="2">
    <source>
        <dbReference type="ARBA" id="ARBA00011902"/>
    </source>
</evidence>